<feature type="domain" description="Response regulatory" evidence="16">
    <location>
        <begin position="3"/>
        <end position="117"/>
    </location>
</feature>
<comment type="function">
    <text evidence="12">Member of the two-component regulatory system HssS/HssR involved in intracellular heme homeostasis and tempering of staphylococcal virulence. Phosphorylated HssR binds to a direct repeat sequence within hrtAB promoter and activates the expression of hrtAB, an efflux pump, in response to extracellular heme, hemin, hemoglobin or blood.</text>
</comment>
<evidence type="ECO:0000256" key="13">
    <source>
        <dbReference type="ARBA" id="ARBA00039976"/>
    </source>
</evidence>
<evidence type="ECO:0000256" key="1">
    <source>
        <dbReference type="ARBA" id="ARBA00004496"/>
    </source>
</evidence>
<keyword evidence="3" id="KW-0963">Cytoplasm</keyword>
<protein>
    <recommendedName>
        <fullName evidence="13">Heme response regulator HssR</fullName>
    </recommendedName>
    <alternativeName>
        <fullName evidence="2">Stage 0 sporulation protein A homolog</fullName>
    </alternativeName>
</protein>
<dbReference type="Gene3D" id="1.10.10.10">
    <property type="entry name" value="Winged helix-like DNA-binding domain superfamily/Winged helix DNA-binding domain"/>
    <property type="match status" value="1"/>
</dbReference>
<keyword evidence="10" id="KW-0804">Transcription</keyword>
<dbReference type="InterPro" id="IPR001789">
    <property type="entry name" value="Sig_transdc_resp-reg_receiver"/>
</dbReference>
<dbReference type="PROSITE" id="PS50110">
    <property type="entry name" value="RESPONSE_REGULATORY"/>
    <property type="match status" value="1"/>
</dbReference>
<organism evidence="18 19">
    <name type="scientific">Candidatus Lachnoclostridium stercoravium</name>
    <dbReference type="NCBI Taxonomy" id="2838633"/>
    <lineage>
        <taxon>Bacteria</taxon>
        <taxon>Bacillati</taxon>
        <taxon>Bacillota</taxon>
        <taxon>Clostridia</taxon>
        <taxon>Lachnospirales</taxon>
        <taxon>Lachnospiraceae</taxon>
    </lineage>
</organism>
<evidence type="ECO:0000256" key="7">
    <source>
        <dbReference type="ARBA" id="ARBA00023026"/>
    </source>
</evidence>
<feature type="domain" description="OmpR/PhoB-type" evidence="17">
    <location>
        <begin position="125"/>
        <end position="222"/>
    </location>
</feature>
<dbReference type="GO" id="GO:0006355">
    <property type="term" value="P:regulation of DNA-templated transcription"/>
    <property type="evidence" value="ECO:0007669"/>
    <property type="project" value="InterPro"/>
</dbReference>
<dbReference type="GO" id="GO:0000976">
    <property type="term" value="F:transcription cis-regulatory region binding"/>
    <property type="evidence" value="ECO:0007669"/>
    <property type="project" value="TreeGrafter"/>
</dbReference>
<keyword evidence="6" id="KW-0805">Transcription regulation</keyword>
<evidence type="ECO:0000256" key="3">
    <source>
        <dbReference type="ARBA" id="ARBA00022490"/>
    </source>
</evidence>
<dbReference type="InterPro" id="IPR011006">
    <property type="entry name" value="CheY-like_superfamily"/>
</dbReference>
<evidence type="ECO:0000256" key="9">
    <source>
        <dbReference type="ARBA" id="ARBA00023159"/>
    </source>
</evidence>
<reference evidence="18" key="2">
    <citation type="submission" date="2021-04" db="EMBL/GenBank/DDBJ databases">
        <authorList>
            <person name="Gilroy R."/>
        </authorList>
    </citation>
    <scope>NUCLEOTIDE SEQUENCE</scope>
    <source>
        <strain evidence="18">CHK178-16964</strain>
    </source>
</reference>
<gene>
    <name evidence="18" type="ORF">IAA07_11055</name>
</gene>
<evidence type="ECO:0000256" key="14">
    <source>
        <dbReference type="PROSITE-ProRule" id="PRU00169"/>
    </source>
</evidence>
<evidence type="ECO:0000256" key="10">
    <source>
        <dbReference type="ARBA" id="ARBA00023163"/>
    </source>
</evidence>
<dbReference type="InterPro" id="IPR036388">
    <property type="entry name" value="WH-like_DNA-bd_sf"/>
</dbReference>
<keyword evidence="8 15" id="KW-0238">DNA-binding</keyword>
<dbReference type="SMART" id="SM00448">
    <property type="entry name" value="REC"/>
    <property type="match status" value="1"/>
</dbReference>
<dbReference type="AlphaFoldDB" id="A0A9D2HI57"/>
<dbReference type="InterPro" id="IPR001867">
    <property type="entry name" value="OmpR/PhoB-type_DNA-bd"/>
</dbReference>
<evidence type="ECO:0000313" key="18">
    <source>
        <dbReference type="EMBL" id="HJA72091.1"/>
    </source>
</evidence>
<dbReference type="Gene3D" id="3.40.50.2300">
    <property type="match status" value="1"/>
</dbReference>
<keyword evidence="9" id="KW-0010">Activator</keyword>
<feature type="modified residue" description="4-aspartylphosphate" evidence="14">
    <location>
        <position position="52"/>
    </location>
</feature>
<dbReference type="Pfam" id="PF00072">
    <property type="entry name" value="Response_reg"/>
    <property type="match status" value="1"/>
</dbReference>
<dbReference type="PANTHER" id="PTHR48111:SF49">
    <property type="entry name" value="HEME RESPONSE REGULATOR HSSR"/>
    <property type="match status" value="1"/>
</dbReference>
<dbReference type="EMBL" id="DWZA01000096">
    <property type="protein sequence ID" value="HJA72091.1"/>
    <property type="molecule type" value="Genomic_DNA"/>
</dbReference>
<evidence type="ECO:0000259" key="17">
    <source>
        <dbReference type="PROSITE" id="PS51755"/>
    </source>
</evidence>
<comment type="caution">
    <text evidence="18">The sequence shown here is derived from an EMBL/GenBank/DDBJ whole genome shotgun (WGS) entry which is preliminary data.</text>
</comment>
<evidence type="ECO:0000259" key="16">
    <source>
        <dbReference type="PROSITE" id="PS50110"/>
    </source>
</evidence>
<keyword evidence="7" id="KW-0843">Virulence</keyword>
<evidence type="ECO:0000256" key="4">
    <source>
        <dbReference type="ARBA" id="ARBA00022553"/>
    </source>
</evidence>
<keyword evidence="5" id="KW-0902">Two-component regulatory system</keyword>
<comment type="function">
    <text evidence="11">May play the central regulatory role in sporulation. It may be an element of the effector pathway responsible for the activation of sporulation genes in response to nutritional stress. Spo0A may act in concert with spo0H (a sigma factor) to control the expression of some genes that are critical to the sporulation process.</text>
</comment>
<dbReference type="Proteomes" id="UP000823900">
    <property type="component" value="Unassembled WGS sequence"/>
</dbReference>
<evidence type="ECO:0000256" key="15">
    <source>
        <dbReference type="PROSITE-ProRule" id="PRU01091"/>
    </source>
</evidence>
<comment type="subcellular location">
    <subcellularLocation>
        <location evidence="1">Cytoplasm</location>
    </subcellularLocation>
</comment>
<dbReference type="GO" id="GO:0000156">
    <property type="term" value="F:phosphorelay response regulator activity"/>
    <property type="evidence" value="ECO:0007669"/>
    <property type="project" value="TreeGrafter"/>
</dbReference>
<dbReference type="FunFam" id="3.40.50.2300:FF:000001">
    <property type="entry name" value="DNA-binding response regulator PhoB"/>
    <property type="match status" value="1"/>
</dbReference>
<evidence type="ECO:0000256" key="12">
    <source>
        <dbReference type="ARBA" id="ARBA00037471"/>
    </source>
</evidence>
<dbReference type="Pfam" id="PF00486">
    <property type="entry name" value="Trans_reg_C"/>
    <property type="match status" value="1"/>
</dbReference>
<name>A0A9D2HI57_9FIRM</name>
<dbReference type="SUPFAM" id="SSF52172">
    <property type="entry name" value="CheY-like"/>
    <property type="match status" value="1"/>
</dbReference>
<dbReference type="PROSITE" id="PS51755">
    <property type="entry name" value="OMPR_PHOB"/>
    <property type="match status" value="1"/>
</dbReference>
<dbReference type="PANTHER" id="PTHR48111">
    <property type="entry name" value="REGULATOR OF RPOS"/>
    <property type="match status" value="1"/>
</dbReference>
<evidence type="ECO:0000256" key="6">
    <source>
        <dbReference type="ARBA" id="ARBA00023015"/>
    </source>
</evidence>
<dbReference type="CDD" id="cd00383">
    <property type="entry name" value="trans_reg_C"/>
    <property type="match status" value="1"/>
</dbReference>
<dbReference type="GO" id="GO:0005829">
    <property type="term" value="C:cytosol"/>
    <property type="evidence" value="ECO:0007669"/>
    <property type="project" value="TreeGrafter"/>
</dbReference>
<dbReference type="GO" id="GO:0032993">
    <property type="term" value="C:protein-DNA complex"/>
    <property type="evidence" value="ECO:0007669"/>
    <property type="project" value="TreeGrafter"/>
</dbReference>
<sequence>MFHILVAEDDKNMRELLKAMLKANGYRPYTAANGLEALSVIDTNHIDLILTDIMMPEMDGYELTRRLRENNYEMPILMITAKQLPEDKRRGFLVGTDDYITKPIDEEEMLLRIKALLRRAKIVYDHRLTVGSVILDYDSLTVTRGTEAVTLPPREFYLMYKLLSCPGKIFTRMQLMDEIWGMDSESTDSTVDVHIHRLRKKFGDYPEFSIETVRGLGYRAVRNL</sequence>
<evidence type="ECO:0000256" key="11">
    <source>
        <dbReference type="ARBA" id="ARBA00024867"/>
    </source>
</evidence>
<dbReference type="CDD" id="cd17574">
    <property type="entry name" value="REC_OmpR"/>
    <property type="match status" value="1"/>
</dbReference>
<accession>A0A9D2HI57</accession>
<evidence type="ECO:0000256" key="5">
    <source>
        <dbReference type="ARBA" id="ARBA00023012"/>
    </source>
</evidence>
<reference evidence="18" key="1">
    <citation type="journal article" date="2021" name="PeerJ">
        <title>Extensive microbial diversity within the chicken gut microbiome revealed by metagenomics and culture.</title>
        <authorList>
            <person name="Gilroy R."/>
            <person name="Ravi A."/>
            <person name="Getino M."/>
            <person name="Pursley I."/>
            <person name="Horton D.L."/>
            <person name="Alikhan N.F."/>
            <person name="Baker D."/>
            <person name="Gharbi K."/>
            <person name="Hall N."/>
            <person name="Watson M."/>
            <person name="Adriaenssens E.M."/>
            <person name="Foster-Nyarko E."/>
            <person name="Jarju S."/>
            <person name="Secka A."/>
            <person name="Antonio M."/>
            <person name="Oren A."/>
            <person name="Chaudhuri R.R."/>
            <person name="La Ragione R."/>
            <person name="Hildebrand F."/>
            <person name="Pallen M.J."/>
        </authorList>
    </citation>
    <scope>NUCLEOTIDE SEQUENCE</scope>
    <source>
        <strain evidence="18">CHK178-16964</strain>
    </source>
</reference>
<dbReference type="SMART" id="SM00862">
    <property type="entry name" value="Trans_reg_C"/>
    <property type="match status" value="1"/>
</dbReference>
<proteinExistence type="predicted"/>
<keyword evidence="4 14" id="KW-0597">Phosphoprotein</keyword>
<feature type="DNA-binding region" description="OmpR/PhoB-type" evidence="15">
    <location>
        <begin position="125"/>
        <end position="222"/>
    </location>
</feature>
<dbReference type="InterPro" id="IPR039420">
    <property type="entry name" value="WalR-like"/>
</dbReference>
<evidence type="ECO:0000313" key="19">
    <source>
        <dbReference type="Proteomes" id="UP000823900"/>
    </source>
</evidence>
<evidence type="ECO:0000256" key="2">
    <source>
        <dbReference type="ARBA" id="ARBA00018672"/>
    </source>
</evidence>
<evidence type="ECO:0000256" key="8">
    <source>
        <dbReference type="ARBA" id="ARBA00023125"/>
    </source>
</evidence>